<comment type="cofactor">
    <cofactor evidence="1">
        <name>Mg(2+)</name>
        <dbReference type="ChEBI" id="CHEBI:18420"/>
    </cofactor>
</comment>
<evidence type="ECO:0000256" key="14">
    <source>
        <dbReference type="ARBA" id="ARBA00023288"/>
    </source>
</evidence>
<dbReference type="PANTHER" id="PTHR47981">
    <property type="entry name" value="RAB FAMILY"/>
    <property type="match status" value="1"/>
</dbReference>
<keyword evidence="16" id="KW-0968">Cytoplasmic vesicle</keyword>
<comment type="caution">
    <text evidence="18">The sequence shown here is derived from an EMBL/GenBank/DDBJ whole genome shotgun (WGS) entry which is preliminary data.</text>
</comment>
<dbReference type="AlphaFoldDB" id="A0A8S9X706"/>
<dbReference type="SMART" id="SM00175">
    <property type="entry name" value="RAB"/>
    <property type="match status" value="1"/>
</dbReference>
<dbReference type="GO" id="GO:0003925">
    <property type="term" value="F:G protein activity"/>
    <property type="evidence" value="ECO:0007669"/>
    <property type="project" value="UniProtKB-EC"/>
</dbReference>
<reference evidence="18" key="1">
    <citation type="journal article" date="2021" name="Mol. Ecol. Resour.">
        <title>Apolygus lucorum genome provides insights into omnivorousness and mesophyll feeding.</title>
        <authorList>
            <person name="Liu Y."/>
            <person name="Liu H."/>
            <person name="Wang H."/>
            <person name="Huang T."/>
            <person name="Liu B."/>
            <person name="Yang B."/>
            <person name="Yin L."/>
            <person name="Li B."/>
            <person name="Zhang Y."/>
            <person name="Zhang S."/>
            <person name="Jiang F."/>
            <person name="Zhang X."/>
            <person name="Ren Y."/>
            <person name="Wang B."/>
            <person name="Wang S."/>
            <person name="Lu Y."/>
            <person name="Wu K."/>
            <person name="Fan W."/>
            <person name="Wang G."/>
        </authorList>
    </citation>
    <scope>NUCLEOTIDE SEQUENCE</scope>
    <source>
        <strain evidence="18">12Hb</strain>
    </source>
</reference>
<evidence type="ECO:0000256" key="6">
    <source>
        <dbReference type="ARBA" id="ARBA00022448"/>
    </source>
</evidence>
<dbReference type="GO" id="GO:0005829">
    <property type="term" value="C:cytosol"/>
    <property type="evidence" value="ECO:0007669"/>
    <property type="project" value="GOC"/>
</dbReference>
<evidence type="ECO:0000256" key="15">
    <source>
        <dbReference type="ARBA" id="ARBA00023289"/>
    </source>
</evidence>
<dbReference type="GO" id="GO:0005770">
    <property type="term" value="C:late endosome"/>
    <property type="evidence" value="ECO:0007669"/>
    <property type="project" value="TreeGrafter"/>
</dbReference>
<evidence type="ECO:0000256" key="4">
    <source>
        <dbReference type="ARBA" id="ARBA00006270"/>
    </source>
</evidence>
<dbReference type="GO" id="GO:0015031">
    <property type="term" value="P:protein transport"/>
    <property type="evidence" value="ECO:0007669"/>
    <property type="project" value="UniProtKB-KW"/>
</dbReference>
<keyword evidence="10" id="KW-0378">Hydrolase</keyword>
<dbReference type="EMBL" id="WIXP02000009">
    <property type="protein sequence ID" value="KAF6204753.1"/>
    <property type="molecule type" value="Genomic_DNA"/>
</dbReference>
<dbReference type="SMART" id="SM00176">
    <property type="entry name" value="RAN"/>
    <property type="match status" value="1"/>
</dbReference>
<evidence type="ECO:0000256" key="9">
    <source>
        <dbReference type="ARBA" id="ARBA00022741"/>
    </source>
</evidence>
<evidence type="ECO:0000313" key="19">
    <source>
        <dbReference type="Proteomes" id="UP000466442"/>
    </source>
</evidence>
<evidence type="ECO:0000256" key="12">
    <source>
        <dbReference type="ARBA" id="ARBA00023134"/>
    </source>
</evidence>
<dbReference type="PROSITE" id="PS51421">
    <property type="entry name" value="RAS"/>
    <property type="match status" value="1"/>
</dbReference>
<name>A0A8S9X706_APOLU</name>
<evidence type="ECO:0000256" key="3">
    <source>
        <dbReference type="ARBA" id="ARBA00004616"/>
    </source>
</evidence>
<evidence type="ECO:0000256" key="16">
    <source>
        <dbReference type="ARBA" id="ARBA00023329"/>
    </source>
</evidence>
<dbReference type="SMART" id="SM00173">
    <property type="entry name" value="RAS"/>
    <property type="match status" value="1"/>
</dbReference>
<dbReference type="SMART" id="SM00174">
    <property type="entry name" value="RHO"/>
    <property type="match status" value="1"/>
</dbReference>
<keyword evidence="14" id="KW-0449">Lipoprotein</keyword>
<dbReference type="PANTHER" id="PTHR47981:SF1">
    <property type="entry name" value="RE17845P"/>
    <property type="match status" value="1"/>
</dbReference>
<keyword evidence="6" id="KW-0813">Transport</keyword>
<comment type="catalytic activity">
    <reaction evidence="17">
        <text>GTP + H2O = GDP + phosphate + H(+)</text>
        <dbReference type="Rhea" id="RHEA:19669"/>
        <dbReference type="ChEBI" id="CHEBI:15377"/>
        <dbReference type="ChEBI" id="CHEBI:15378"/>
        <dbReference type="ChEBI" id="CHEBI:37565"/>
        <dbReference type="ChEBI" id="CHEBI:43474"/>
        <dbReference type="ChEBI" id="CHEBI:58189"/>
        <dbReference type="EC" id="3.6.5.2"/>
    </reaction>
    <physiologicalReaction direction="left-to-right" evidence="17">
        <dbReference type="Rhea" id="RHEA:19670"/>
    </physiologicalReaction>
</comment>
<keyword evidence="11" id="KW-0653">Protein transport</keyword>
<keyword evidence="7" id="KW-1003">Cell membrane</keyword>
<dbReference type="NCBIfam" id="TIGR00231">
    <property type="entry name" value="small_GTP"/>
    <property type="match status" value="1"/>
</dbReference>
<dbReference type="SUPFAM" id="SSF52540">
    <property type="entry name" value="P-loop containing nucleoside triphosphate hydrolases"/>
    <property type="match status" value="1"/>
</dbReference>
<dbReference type="OrthoDB" id="1436450at2759"/>
<dbReference type="FunFam" id="3.40.50.300:FF:000360">
    <property type="entry name" value="RAB9B, member RAS oncogene family"/>
    <property type="match status" value="1"/>
</dbReference>
<dbReference type="Pfam" id="PF00071">
    <property type="entry name" value="Ras"/>
    <property type="match status" value="1"/>
</dbReference>
<evidence type="ECO:0000256" key="7">
    <source>
        <dbReference type="ARBA" id="ARBA00022475"/>
    </source>
</evidence>
<dbReference type="PROSITE" id="PS51419">
    <property type="entry name" value="RAB"/>
    <property type="match status" value="1"/>
</dbReference>
<dbReference type="Gene3D" id="3.40.50.300">
    <property type="entry name" value="P-loop containing nucleotide triphosphate hydrolases"/>
    <property type="match status" value="1"/>
</dbReference>
<comment type="subcellular location">
    <subcellularLocation>
        <location evidence="2">Cell membrane</location>
        <topology evidence="2">Lipid-anchor</topology>
    </subcellularLocation>
    <subcellularLocation>
        <location evidence="3">Cytoplasmic vesicle</location>
        <location evidence="3">Phagosome membrane</location>
        <topology evidence="3">Lipid-anchor</topology>
        <orientation evidence="3">Cytoplasmic side</orientation>
    </subcellularLocation>
</comment>
<keyword evidence="8" id="KW-0597">Phosphoprotein</keyword>
<dbReference type="InterPro" id="IPR027417">
    <property type="entry name" value="P-loop_NTPase"/>
</dbReference>
<protein>
    <recommendedName>
        <fullName evidence="5">small monomeric GTPase</fullName>
        <ecNumber evidence="5">3.6.5.2</ecNumber>
    </recommendedName>
</protein>
<comment type="similarity">
    <text evidence="4">Belongs to the small GTPase superfamily. Rab family.</text>
</comment>
<dbReference type="InterPro" id="IPR001806">
    <property type="entry name" value="Small_GTPase"/>
</dbReference>
<keyword evidence="19" id="KW-1185">Reference proteome</keyword>
<dbReference type="PRINTS" id="PR00449">
    <property type="entry name" value="RASTRNSFRMNG"/>
</dbReference>
<evidence type="ECO:0000256" key="5">
    <source>
        <dbReference type="ARBA" id="ARBA00011984"/>
    </source>
</evidence>
<dbReference type="GO" id="GO:0005886">
    <property type="term" value="C:plasma membrane"/>
    <property type="evidence" value="ECO:0007669"/>
    <property type="project" value="UniProtKB-SubCell"/>
</dbReference>
<gene>
    <name evidence="18" type="ORF">GE061_018915</name>
</gene>
<evidence type="ECO:0000256" key="1">
    <source>
        <dbReference type="ARBA" id="ARBA00001946"/>
    </source>
</evidence>
<dbReference type="GO" id="GO:0030670">
    <property type="term" value="C:phagocytic vesicle membrane"/>
    <property type="evidence" value="ECO:0007669"/>
    <property type="project" value="UniProtKB-SubCell"/>
</dbReference>
<keyword evidence="13" id="KW-0472">Membrane</keyword>
<dbReference type="GO" id="GO:0005764">
    <property type="term" value="C:lysosome"/>
    <property type="evidence" value="ECO:0007669"/>
    <property type="project" value="TreeGrafter"/>
</dbReference>
<evidence type="ECO:0000256" key="17">
    <source>
        <dbReference type="ARBA" id="ARBA00047660"/>
    </source>
</evidence>
<dbReference type="InterPro" id="IPR005225">
    <property type="entry name" value="Small_GTP-bd"/>
</dbReference>
<evidence type="ECO:0000256" key="8">
    <source>
        <dbReference type="ARBA" id="ARBA00022553"/>
    </source>
</evidence>
<dbReference type="Proteomes" id="UP000466442">
    <property type="component" value="Linkage Group LG9"/>
</dbReference>
<proteinExistence type="inferred from homology"/>
<dbReference type="PROSITE" id="PS51420">
    <property type="entry name" value="RHO"/>
    <property type="match status" value="1"/>
</dbReference>
<accession>A0A8S9X706</accession>
<keyword evidence="9" id="KW-0547">Nucleotide-binding</keyword>
<dbReference type="GO" id="GO:0005525">
    <property type="term" value="F:GTP binding"/>
    <property type="evidence" value="ECO:0007669"/>
    <property type="project" value="UniProtKB-KW"/>
</dbReference>
<sequence>MSGKSAHKNCLLKVIILGDGGVGKSCLMNRFVNNHFDDHSFHTIGVEFLNKEMKIKNEMYTLQIWDTAGQERFKSLRTPFYRGSDICMLTYAVDDKSSFQSLGMWKNEFVYYSDIKDGSAFPFVVVANKVDISEEKRQVSEVEARNWCKENGDLPYIETSAKDAINVDVAFNMAVDIWSQLEAEMDKQGMSNDTIRIDPNRNGKREACCGL</sequence>
<keyword evidence="15" id="KW-0636">Prenylation</keyword>
<evidence type="ECO:0000256" key="10">
    <source>
        <dbReference type="ARBA" id="ARBA00022801"/>
    </source>
</evidence>
<evidence type="ECO:0000313" key="18">
    <source>
        <dbReference type="EMBL" id="KAF6204753.1"/>
    </source>
</evidence>
<evidence type="ECO:0000256" key="2">
    <source>
        <dbReference type="ARBA" id="ARBA00004193"/>
    </source>
</evidence>
<keyword evidence="12" id="KW-0342">GTP-binding</keyword>
<evidence type="ECO:0000256" key="11">
    <source>
        <dbReference type="ARBA" id="ARBA00022927"/>
    </source>
</evidence>
<dbReference type="EC" id="3.6.5.2" evidence="5"/>
<evidence type="ECO:0000256" key="13">
    <source>
        <dbReference type="ARBA" id="ARBA00023136"/>
    </source>
</evidence>
<organism evidence="18 19">
    <name type="scientific">Apolygus lucorum</name>
    <name type="common">Small green plant bug</name>
    <name type="synonym">Lygocoris lucorum</name>
    <dbReference type="NCBI Taxonomy" id="248454"/>
    <lineage>
        <taxon>Eukaryota</taxon>
        <taxon>Metazoa</taxon>
        <taxon>Ecdysozoa</taxon>
        <taxon>Arthropoda</taxon>
        <taxon>Hexapoda</taxon>
        <taxon>Insecta</taxon>
        <taxon>Pterygota</taxon>
        <taxon>Neoptera</taxon>
        <taxon>Paraneoptera</taxon>
        <taxon>Hemiptera</taxon>
        <taxon>Heteroptera</taxon>
        <taxon>Panheteroptera</taxon>
        <taxon>Cimicomorpha</taxon>
        <taxon>Miridae</taxon>
        <taxon>Mirini</taxon>
        <taxon>Apolygus</taxon>
    </lineage>
</organism>
<dbReference type="GO" id="GO:0042147">
    <property type="term" value="P:retrograde transport, endosome to Golgi"/>
    <property type="evidence" value="ECO:0007669"/>
    <property type="project" value="TreeGrafter"/>
</dbReference>